<gene>
    <name evidence="1" type="ORF">BSTOLATCC_MIC9742</name>
</gene>
<evidence type="ECO:0000313" key="1">
    <source>
        <dbReference type="EMBL" id="CAG9313941.1"/>
    </source>
</evidence>
<reference evidence="1" key="1">
    <citation type="submission" date="2021-09" db="EMBL/GenBank/DDBJ databases">
        <authorList>
            <consortium name="AG Swart"/>
            <person name="Singh M."/>
            <person name="Singh A."/>
            <person name="Seah K."/>
            <person name="Emmerich C."/>
        </authorList>
    </citation>
    <scope>NUCLEOTIDE SEQUENCE</scope>
    <source>
        <strain evidence="1">ATCC30299</strain>
    </source>
</reference>
<dbReference type="Proteomes" id="UP001162131">
    <property type="component" value="Unassembled WGS sequence"/>
</dbReference>
<comment type="caution">
    <text evidence="1">The sequence shown here is derived from an EMBL/GenBank/DDBJ whole genome shotgun (WGS) entry which is preliminary data.</text>
</comment>
<keyword evidence="2" id="KW-1185">Reference proteome</keyword>
<dbReference type="AlphaFoldDB" id="A0AAU9IJJ8"/>
<accession>A0AAU9IJJ8</accession>
<dbReference type="EMBL" id="CAJZBQ010000011">
    <property type="protein sequence ID" value="CAG9313941.1"/>
    <property type="molecule type" value="Genomic_DNA"/>
</dbReference>
<evidence type="ECO:0000313" key="2">
    <source>
        <dbReference type="Proteomes" id="UP001162131"/>
    </source>
</evidence>
<name>A0AAU9IJJ8_9CILI</name>
<organism evidence="1 2">
    <name type="scientific">Blepharisma stoltei</name>
    <dbReference type="NCBI Taxonomy" id="1481888"/>
    <lineage>
        <taxon>Eukaryota</taxon>
        <taxon>Sar</taxon>
        <taxon>Alveolata</taxon>
        <taxon>Ciliophora</taxon>
        <taxon>Postciliodesmatophora</taxon>
        <taxon>Heterotrichea</taxon>
        <taxon>Heterotrichida</taxon>
        <taxon>Blepharismidae</taxon>
        <taxon>Blepharisma</taxon>
    </lineage>
</organism>
<proteinExistence type="predicted"/>
<protein>
    <submittedName>
        <fullName evidence="1">Uncharacterized protein</fullName>
    </submittedName>
</protein>
<sequence>MPTVNRFRNQICIVSAESKTAFLIAERIGQEGRKIVINSKNVWETKKAINNKEKELQWNAADIILKMNHNI</sequence>